<keyword evidence="1" id="KW-0812">Transmembrane</keyword>
<accession>A0A5C6CLP6</accession>
<reference evidence="2 3" key="1">
    <citation type="submission" date="2019-02" db="EMBL/GenBank/DDBJ databases">
        <title>Deep-cultivation of Planctomycetes and their phenomic and genomic characterization uncovers novel biology.</title>
        <authorList>
            <person name="Wiegand S."/>
            <person name="Jogler M."/>
            <person name="Boedeker C."/>
            <person name="Pinto D."/>
            <person name="Vollmers J."/>
            <person name="Rivas-Marin E."/>
            <person name="Kohn T."/>
            <person name="Peeters S.H."/>
            <person name="Heuer A."/>
            <person name="Rast P."/>
            <person name="Oberbeckmann S."/>
            <person name="Bunk B."/>
            <person name="Jeske O."/>
            <person name="Meyerdierks A."/>
            <person name="Storesund J.E."/>
            <person name="Kallscheuer N."/>
            <person name="Luecker S."/>
            <person name="Lage O.M."/>
            <person name="Pohl T."/>
            <person name="Merkel B.J."/>
            <person name="Hornburger P."/>
            <person name="Mueller R.-W."/>
            <person name="Bruemmer F."/>
            <person name="Labrenz M."/>
            <person name="Spormann A.M."/>
            <person name="Op Den Camp H."/>
            <person name="Overmann J."/>
            <person name="Amann R."/>
            <person name="Jetten M.S.M."/>
            <person name="Mascher T."/>
            <person name="Medema M.H."/>
            <person name="Devos D.P."/>
            <person name="Kaster A.-K."/>
            <person name="Ovreas L."/>
            <person name="Rohde M."/>
            <person name="Galperin M.Y."/>
            <person name="Jogler C."/>
        </authorList>
    </citation>
    <scope>NUCLEOTIDE SEQUENCE [LARGE SCALE GENOMIC DNA]</scope>
    <source>
        <strain evidence="2 3">Pla52o</strain>
    </source>
</reference>
<gene>
    <name evidence="2" type="ORF">Pla52o_22910</name>
</gene>
<evidence type="ECO:0000313" key="2">
    <source>
        <dbReference type="EMBL" id="TWU24364.1"/>
    </source>
</evidence>
<dbReference type="InterPro" id="IPR027417">
    <property type="entry name" value="P-loop_NTPase"/>
</dbReference>
<dbReference type="SUPFAM" id="SSF52540">
    <property type="entry name" value="P-loop containing nucleoside triphosphate hydrolases"/>
    <property type="match status" value="1"/>
</dbReference>
<evidence type="ECO:0000313" key="3">
    <source>
        <dbReference type="Proteomes" id="UP000316304"/>
    </source>
</evidence>
<dbReference type="AlphaFoldDB" id="A0A5C6CLP6"/>
<organism evidence="2 3">
    <name type="scientific">Novipirellula galeiformis</name>
    <dbReference type="NCBI Taxonomy" id="2528004"/>
    <lineage>
        <taxon>Bacteria</taxon>
        <taxon>Pseudomonadati</taxon>
        <taxon>Planctomycetota</taxon>
        <taxon>Planctomycetia</taxon>
        <taxon>Pirellulales</taxon>
        <taxon>Pirellulaceae</taxon>
        <taxon>Novipirellula</taxon>
    </lineage>
</organism>
<dbReference type="EMBL" id="SJPT01000003">
    <property type="protein sequence ID" value="TWU24364.1"/>
    <property type="molecule type" value="Genomic_DNA"/>
</dbReference>
<dbReference type="Proteomes" id="UP000316304">
    <property type="component" value="Unassembled WGS sequence"/>
</dbReference>
<dbReference type="OrthoDB" id="225018at2"/>
<evidence type="ECO:0000256" key="1">
    <source>
        <dbReference type="SAM" id="Phobius"/>
    </source>
</evidence>
<feature type="transmembrane region" description="Helical" evidence="1">
    <location>
        <begin position="526"/>
        <end position="551"/>
    </location>
</feature>
<proteinExistence type="predicted"/>
<keyword evidence="1" id="KW-0472">Membrane</keyword>
<dbReference type="Gene3D" id="3.40.50.300">
    <property type="entry name" value="P-loop containing nucleotide triphosphate hydrolases"/>
    <property type="match status" value="1"/>
</dbReference>
<feature type="transmembrane region" description="Helical" evidence="1">
    <location>
        <begin position="478"/>
        <end position="500"/>
    </location>
</feature>
<keyword evidence="1" id="KW-1133">Transmembrane helix</keyword>
<protein>
    <submittedName>
        <fullName evidence="2">Uncharacterized protein</fullName>
    </submittedName>
</protein>
<comment type="caution">
    <text evidence="2">The sequence shown here is derived from an EMBL/GenBank/DDBJ whole genome shotgun (WGS) entry which is preliminary data.</text>
</comment>
<dbReference type="RefSeq" id="WP_146594546.1">
    <property type="nucleotide sequence ID" value="NZ_SJPT01000003.1"/>
</dbReference>
<sequence>MATSPSLSLPGDLFLRRVRHSATSVLADSPTGREVLELCDQHAEARRMILQDRSSGTSVIAVIGATGQGKSWLIRQLIRNSKAANSVRSGNNADEATENLVWIGPTPPADLDPRFEQFLHCDPAHMQSIGIPYLLVDAPGSTDDRRAIAGVASRALSLATAMLLVVRRDQLRSVAVGMLAEASEGSVLIPVINAVREHDDRLDADMDAFATRMRELAPTSLIARPIVIMDFEIEGREESEIAQAAGEQVAARLQEELGQIWEGDRRRSTRLAALDGRFRMALHGVLSDQLPGLTGAVRRLNREATTIPTQVAESLVGSDGPLRAAVRSRLRMALLTETAAFWFPYRSQLGLLNLTHGAWDRVMISLSGSLPSLVSAVWTSTKNLTAQQGAEQDVRDGLRRRSAAAVADRLGPLASRFRDELAVLRKQRHAATNWNHDEDNDSRSQVAYLAGIDTLQEMSQRIFDEEVDRVAISRSATILFATLATFVFWLFMAGPIVALYRDYFVASFLALTTLSGDLDRFPRPELAMMLTSLLLAILPTALISMFALSFAQSRDRVDRAEQQIRERHHQAISNLQNDGVLRLRWDDPLLADAEFLLSVGAADLEETS</sequence>
<keyword evidence="3" id="KW-1185">Reference proteome</keyword>
<name>A0A5C6CLP6_9BACT</name>